<dbReference type="Proteomes" id="UP000479000">
    <property type="component" value="Unassembled WGS sequence"/>
</dbReference>
<dbReference type="OrthoDB" id="10031901at2759"/>
<evidence type="ECO:0000313" key="2">
    <source>
        <dbReference type="EMBL" id="CAA9999220.1"/>
    </source>
</evidence>
<evidence type="ECO:0000256" key="1">
    <source>
        <dbReference type="SAM" id="MobiDB-lite"/>
    </source>
</evidence>
<keyword evidence="3" id="KW-1185">Reference proteome</keyword>
<feature type="compositionally biased region" description="Basic residues" evidence="1">
    <location>
        <begin position="607"/>
        <end position="626"/>
    </location>
</feature>
<protein>
    <recommendedName>
        <fullName evidence="4">SWIM-type domain-containing protein</fullName>
    </recommendedName>
</protein>
<dbReference type="InterPro" id="IPR052797">
    <property type="entry name" value="RegFact_GeneExpr_CellDeath"/>
</dbReference>
<sequence length="626" mass="69854">MCAERCARGKGHIFTCALCGYPAAFRREMVTHYEQHDIVFKQQRLSFPSMEEFCAWKDAFERQEGSKFVKPRADNKLKTCRKIYFACQTNGVYQAKTRVTVGFCPARMTASIDDVSGEVEVDFHATHVGHGPTVLAAITLLFRFHKARGSLCRNRPELADSRFILILASDTQLAALRRHGSRCVCIDVCCSEPDPLQLTLLLTISGDNRALPVAFMIADLTDQAAMVLFCSVIKENLQDSVRSAVFIGDTTNAAYKAWCSAMTVPKVRLFSTWCVKREWRQKLSSLIVRTDRASNIYSHLSDLFSERVVDNFALQFKETLNMLTSDENTLDFADYLQARFVPTDKSWAPCHRQRYGLPSIVDNLLQDVIAKLGVTFFGGTKTSQKFSAVIDSFMAQTRDILGQKPPLTYTHDDVNSGLPAIKARHLASLELSDMYVHAVGNGWTVSSPDTPSVIFQVTPANAHCDCLLRCEDCDNACVHAFSCTCSDSAVRNNFCEHMHLVCTIFGGDDASLIDDVSEFTEPIEVVMGELDDTAVVEVETSDDIHGNSFMPEENVITETVVQTEAHPPIDDMIETVEYPQGDVVEIETTPHESDRSAYSDGGDRGKLSVRKSSRTPRKSRRRNVGY</sequence>
<feature type="compositionally biased region" description="Basic and acidic residues" evidence="1">
    <location>
        <begin position="588"/>
        <end position="606"/>
    </location>
</feature>
<dbReference type="EMBL" id="CADCXU010008363">
    <property type="protein sequence ID" value="CAA9999220.1"/>
    <property type="molecule type" value="Genomic_DNA"/>
</dbReference>
<gene>
    <name evidence="2" type="ORF">NTEN_LOCUS5503</name>
</gene>
<dbReference type="PANTHER" id="PTHR33936">
    <property type="entry name" value="PROTEIN CBG17840"/>
    <property type="match status" value="1"/>
</dbReference>
<organism evidence="2 3">
    <name type="scientific">Nesidiocoris tenuis</name>
    <dbReference type="NCBI Taxonomy" id="355587"/>
    <lineage>
        <taxon>Eukaryota</taxon>
        <taxon>Metazoa</taxon>
        <taxon>Ecdysozoa</taxon>
        <taxon>Arthropoda</taxon>
        <taxon>Hexapoda</taxon>
        <taxon>Insecta</taxon>
        <taxon>Pterygota</taxon>
        <taxon>Neoptera</taxon>
        <taxon>Paraneoptera</taxon>
        <taxon>Hemiptera</taxon>
        <taxon>Heteroptera</taxon>
        <taxon>Panheteroptera</taxon>
        <taxon>Cimicomorpha</taxon>
        <taxon>Miridae</taxon>
        <taxon>Dicyphina</taxon>
        <taxon>Nesidiocoris</taxon>
    </lineage>
</organism>
<dbReference type="PANTHER" id="PTHR33936:SF24">
    <property type="entry name" value="C2H2-TYPE DOMAIN-CONTAINING PROTEIN"/>
    <property type="match status" value="1"/>
</dbReference>
<reference evidence="2 3" key="1">
    <citation type="submission" date="2020-02" db="EMBL/GenBank/DDBJ databases">
        <authorList>
            <person name="Ferguson B K."/>
        </authorList>
    </citation>
    <scope>NUCLEOTIDE SEQUENCE [LARGE SCALE GENOMIC DNA]</scope>
</reference>
<proteinExistence type="predicted"/>
<feature type="region of interest" description="Disordered" evidence="1">
    <location>
        <begin position="587"/>
        <end position="626"/>
    </location>
</feature>
<accession>A0A6H5G8W3</accession>
<dbReference type="AlphaFoldDB" id="A0A6H5G8W3"/>
<evidence type="ECO:0008006" key="4">
    <source>
        <dbReference type="Google" id="ProtNLM"/>
    </source>
</evidence>
<name>A0A6H5G8W3_9HEMI</name>
<evidence type="ECO:0000313" key="3">
    <source>
        <dbReference type="Proteomes" id="UP000479000"/>
    </source>
</evidence>